<comment type="subunit">
    <text evidence="5 6">Interacts with MinD and FtsZ.</text>
</comment>
<dbReference type="Gene3D" id="2.160.20.70">
    <property type="match status" value="1"/>
</dbReference>
<keyword evidence="4 6" id="KW-0131">Cell cycle</keyword>
<evidence type="ECO:0000256" key="6">
    <source>
        <dbReference type="HAMAP-Rule" id="MF_00267"/>
    </source>
</evidence>
<keyword evidence="3 6" id="KW-0717">Septation</keyword>
<feature type="domain" description="Septum site-determining protein MinC N-terminal" evidence="8">
    <location>
        <begin position="5"/>
        <end position="77"/>
    </location>
</feature>
<dbReference type="InterPro" id="IPR005526">
    <property type="entry name" value="Septum_form_inhib_MinC_C"/>
</dbReference>
<gene>
    <name evidence="6" type="primary">minC</name>
    <name evidence="9" type="ORF">EDD59_101292</name>
</gene>
<evidence type="ECO:0000313" key="9">
    <source>
        <dbReference type="EMBL" id="TCS82880.1"/>
    </source>
</evidence>
<organism evidence="9 10">
    <name type="scientific">Muricomes intestini</name>
    <dbReference type="NCBI Taxonomy" id="1796634"/>
    <lineage>
        <taxon>Bacteria</taxon>
        <taxon>Bacillati</taxon>
        <taxon>Bacillota</taxon>
        <taxon>Clostridia</taxon>
        <taxon>Lachnospirales</taxon>
        <taxon>Lachnospiraceae</taxon>
        <taxon>Muricomes</taxon>
    </lineage>
</organism>
<evidence type="ECO:0000256" key="5">
    <source>
        <dbReference type="ARBA" id="ARBA00046874"/>
    </source>
</evidence>
<dbReference type="PANTHER" id="PTHR34108:SF1">
    <property type="entry name" value="SEPTUM SITE-DETERMINING PROTEIN MINC"/>
    <property type="match status" value="1"/>
</dbReference>
<evidence type="ECO:0000259" key="8">
    <source>
        <dbReference type="Pfam" id="PF22642"/>
    </source>
</evidence>
<dbReference type="Pfam" id="PF22642">
    <property type="entry name" value="MinC_N_1"/>
    <property type="match status" value="1"/>
</dbReference>
<dbReference type="GO" id="GO:1901891">
    <property type="term" value="P:regulation of cell septum assembly"/>
    <property type="evidence" value="ECO:0007669"/>
    <property type="project" value="InterPro"/>
</dbReference>
<dbReference type="InterPro" id="IPR055219">
    <property type="entry name" value="MinC_N_1"/>
</dbReference>
<dbReference type="SUPFAM" id="SSF63848">
    <property type="entry name" value="Cell-division inhibitor MinC, C-terminal domain"/>
    <property type="match status" value="1"/>
</dbReference>
<dbReference type="PANTHER" id="PTHR34108">
    <property type="entry name" value="SEPTUM SITE-DETERMINING PROTEIN MINC"/>
    <property type="match status" value="1"/>
</dbReference>
<feature type="domain" description="Septum formation inhibitor MinC C-terminal" evidence="7">
    <location>
        <begin position="109"/>
        <end position="209"/>
    </location>
</feature>
<dbReference type="AlphaFoldDB" id="A0A4R3KHD3"/>
<dbReference type="HAMAP" id="MF_00267">
    <property type="entry name" value="MinC"/>
    <property type="match status" value="1"/>
</dbReference>
<evidence type="ECO:0000256" key="3">
    <source>
        <dbReference type="ARBA" id="ARBA00023210"/>
    </source>
</evidence>
<dbReference type="Proteomes" id="UP000295726">
    <property type="component" value="Unassembled WGS sequence"/>
</dbReference>
<dbReference type="InterPro" id="IPR013033">
    <property type="entry name" value="MinC"/>
</dbReference>
<comment type="similarity">
    <text evidence="1 6">Belongs to the MinC family.</text>
</comment>
<evidence type="ECO:0000256" key="4">
    <source>
        <dbReference type="ARBA" id="ARBA00023306"/>
    </source>
</evidence>
<dbReference type="GO" id="GO:0000917">
    <property type="term" value="P:division septum assembly"/>
    <property type="evidence" value="ECO:0007669"/>
    <property type="project" value="UniProtKB-KW"/>
</dbReference>
<comment type="caution">
    <text evidence="9">The sequence shown here is derived from an EMBL/GenBank/DDBJ whole genome shotgun (WGS) entry which is preliminary data.</text>
</comment>
<evidence type="ECO:0000259" key="7">
    <source>
        <dbReference type="Pfam" id="PF03775"/>
    </source>
</evidence>
<proteinExistence type="inferred from homology"/>
<name>A0A4R3KHD3_9FIRM</name>
<evidence type="ECO:0000313" key="10">
    <source>
        <dbReference type="Proteomes" id="UP000295726"/>
    </source>
</evidence>
<evidence type="ECO:0000256" key="1">
    <source>
        <dbReference type="ARBA" id="ARBA00006291"/>
    </source>
</evidence>
<keyword evidence="2 6" id="KW-0132">Cell division</keyword>
<protein>
    <recommendedName>
        <fullName evidence="6">Probable septum site-determining protein MinC</fullName>
    </recommendedName>
</protein>
<evidence type="ECO:0000256" key="2">
    <source>
        <dbReference type="ARBA" id="ARBA00022618"/>
    </source>
</evidence>
<dbReference type="InterPro" id="IPR036145">
    <property type="entry name" value="MinC_C_sf"/>
</dbReference>
<dbReference type="EMBL" id="SLZZ01000001">
    <property type="protein sequence ID" value="TCS82880.1"/>
    <property type="molecule type" value="Genomic_DNA"/>
</dbReference>
<dbReference type="Gene3D" id="3.30.160.540">
    <property type="match status" value="1"/>
</dbReference>
<dbReference type="RefSeq" id="WP_132378152.1">
    <property type="nucleotide sequence ID" value="NZ_DAIPCY010000001.1"/>
</dbReference>
<reference evidence="9 10" key="1">
    <citation type="submission" date="2019-03" db="EMBL/GenBank/DDBJ databases">
        <title>Genomic Encyclopedia of Type Strains, Phase IV (KMG-IV): sequencing the most valuable type-strain genomes for metagenomic binning, comparative biology and taxonomic classification.</title>
        <authorList>
            <person name="Goeker M."/>
        </authorList>
    </citation>
    <scope>NUCLEOTIDE SEQUENCE [LARGE SCALE GENOMIC DNA]</scope>
    <source>
        <strain evidence="9 10">DSM 29489</strain>
    </source>
</reference>
<accession>A0A4R3KHD3</accession>
<keyword evidence="10" id="KW-1185">Reference proteome</keyword>
<dbReference type="GO" id="GO:0000902">
    <property type="term" value="P:cell morphogenesis"/>
    <property type="evidence" value="ECO:0007669"/>
    <property type="project" value="InterPro"/>
</dbReference>
<sequence>MDKLVRIKSCRYGIEVHLNPEVPFDVLLEGIASKFSDSARFFEGSKMAVTFLDRKLSSEQEKEILELITEITEIDIVCVIDCDEDNEMTYKSIVENTLTNIQKKDGQFYRGTLRKRQVLESDASIIILGDVEQGARVIAKGNVVIVGSLYGSVHAGAAGNKEAYIVSLTMQPKRLRIGDIDGKRQIIYQENTGIKGPKIAVVDGSRIYVDPLID</sequence>
<dbReference type="InterPro" id="IPR016098">
    <property type="entry name" value="CAP/MinC_C"/>
</dbReference>
<dbReference type="OrthoDB" id="9790810at2"/>
<dbReference type="Pfam" id="PF03775">
    <property type="entry name" value="MinC_C"/>
    <property type="match status" value="1"/>
</dbReference>
<comment type="function">
    <text evidence="6">Cell division inhibitor that blocks the formation of polar Z ring septums. Rapidly oscillates between the poles of the cell to destabilize FtsZ filaments that have formed before they mature into polar Z rings. Prevents FtsZ polymerization.</text>
</comment>